<sequence>MFSTPGKKRGLLDSAVHKVKNLIRSGRTTPEPTSNPKHDVQHSSHPLCEPPQLQASNKTSCDISRSPLLSAKESSLEGPVLPSHHRSACIAISAVAAIQIDQTSALLLNRASEALKVVREGAGVFPPFQAAIDEVILCLEGIQIDSKHSGEYDRMLSSLGALGDTLDFHMQKSNPLRMSGCIAKMTKSINEQTHIIKGRQDLSTKRKVAKAEQDDEDIMNAYRRIEAAFQQLQTEAILSVWGIVDEQAANNLLDKLSPSKLASHNSTLADDIGRRVCTESTREQVLSNLDSWSNDFAAPKIYWMNGMAGTGKTTIAYTFAQSLKARGALGASFFCTRTSGECREVARIIPTIAYQLARSFAPFKSAMADILSKDSDIGSQTMADQIKTLIIEPLLQVKDVMPRGLVVLIDALDECSSPKAVGQMLDALFAAAPGLPLKFFVASRPEPSIHPRVHGQPDLMRSICVLHDIEKSLVQADIRLYLQEELRFMAATETQLHQLAELSGNLFIYAATAIRYVRAEGTIVDHNERLETILSASSKGGQYTEINELYTTVLSAALENKMLEQSEQHQMKLVLWTVVCACEPLDVETIAALVGIGARKASILLQSLFSVVHVSKASGMVTTLHASFPDFLLDESRSNRLHCNEARHHEVLAKECFTIMERQLRFNICELESSFVPDSEVQDLASRISRAISPTLSYVAHHWGSHAARSPVGEYLQTRLQEFLSSRLLLWMEVLSLKRTLGVGISMLSELKSWASSITTSSDLIRSLDDSWLFLARFAANPISQSTPHIYISALPFCHHSSFVYQQYWPRTRQLVSVQGSVVEQSWTLLVANWAMHSEPFALSFYPDGSRLAIGFEDGTIHILNPHSGALVLGPLSGHTGLVRSISFSPDGSMFASGSYDTTVIVWDAYTGTRIVGPIKAHDDKTLSVCFSSDGHHILSGSMDGTTRIWDSRTGSLVPNSTTRHPHPVLHAAFFPGDRYIACGLDSDECPMVILSISTGEQVPGWHMQQGSSMRVISFSPDGRYAVTGHVSGDVRVWSVQDGTIIHELAKVHSNWIRSIAFSPRGSKLLIASADGTVYAWDPQSGYGEPWLFGRHREDTRCVVFSPDGTRAISCSSDRTVKLWNALHSTSSDRQPWKAPTNGVWSVAVSPDGSRIAAASGDHTIYMFSVQNGSATLEPLVAHTAAIYSVAFSDDGRYIASGGADQAICLWDGRSGKPLSGLLRLHTGAIRSISFSPHGRWVASASDDGAIRMWDVGDGTLTASDLVAKHESAVHSVSFSSDGKRVVSGCADRSIRVWDPQTLSLLLGPFGSQAHTDMILSATFSPNGTLIASGSLDCTICVFDSYTGHLVLGPLNAHTGWIWSVVFSPDGTHIVSGSSDGTIGVWSVKDGAAVCEPMQGHQSYVSSVAYSPDGAYIISGSFDSTIRVWTAPGILTASRVLQSVSSSSGQMTPHNAITGVLKISEDGWLRNDKSQLVFWVPPEMADIVPIFPSYLRIWSQGSLRVSYGKPLSLGNKWDQCYADEE</sequence>
<feature type="region of interest" description="Disordered" evidence="4">
    <location>
        <begin position="23"/>
        <end position="59"/>
    </location>
</feature>
<keyword evidence="1 3" id="KW-0853">WD repeat</keyword>
<protein>
    <recommendedName>
        <fullName evidence="5">NACHT domain-containing protein</fullName>
    </recommendedName>
</protein>
<feature type="repeat" description="WD" evidence="3">
    <location>
        <begin position="1180"/>
        <end position="1221"/>
    </location>
</feature>
<accession>A0A8H3CJJ3</accession>
<feature type="repeat" description="WD" evidence="3">
    <location>
        <begin position="1398"/>
        <end position="1429"/>
    </location>
</feature>
<dbReference type="Gene3D" id="3.40.50.300">
    <property type="entry name" value="P-loop containing nucleotide triphosphate hydrolases"/>
    <property type="match status" value="1"/>
</dbReference>
<feature type="repeat" description="WD" evidence="3">
    <location>
        <begin position="1223"/>
        <end position="1264"/>
    </location>
</feature>
<feature type="repeat" description="WD" evidence="3">
    <location>
        <begin position="1050"/>
        <end position="1082"/>
    </location>
</feature>
<feature type="repeat" description="WD" evidence="3">
    <location>
        <begin position="1312"/>
        <end position="1344"/>
    </location>
</feature>
<dbReference type="SUPFAM" id="SSF50998">
    <property type="entry name" value="Quinoprotein alcohol dehydrogenase-like"/>
    <property type="match status" value="1"/>
</dbReference>
<evidence type="ECO:0000256" key="3">
    <source>
        <dbReference type="PROSITE-ProRule" id="PRU00221"/>
    </source>
</evidence>
<feature type="repeat" description="WD" evidence="3">
    <location>
        <begin position="1137"/>
        <end position="1178"/>
    </location>
</feature>
<dbReference type="Gene3D" id="2.130.10.10">
    <property type="entry name" value="YVTN repeat-like/Quinoprotein amine dehydrogenase"/>
    <property type="match status" value="5"/>
</dbReference>
<dbReference type="PROSITE" id="PS50082">
    <property type="entry name" value="WD_REPEATS_2"/>
    <property type="match status" value="12"/>
</dbReference>
<dbReference type="CDD" id="cd00200">
    <property type="entry name" value="WD40"/>
    <property type="match status" value="2"/>
</dbReference>
<dbReference type="InterPro" id="IPR019775">
    <property type="entry name" value="WD40_repeat_CS"/>
</dbReference>
<dbReference type="PANTHER" id="PTHR19879">
    <property type="entry name" value="TRANSCRIPTION INITIATION FACTOR TFIID"/>
    <property type="match status" value="1"/>
</dbReference>
<dbReference type="Pfam" id="PF24883">
    <property type="entry name" value="NPHP3_N"/>
    <property type="match status" value="1"/>
</dbReference>
<dbReference type="PRINTS" id="PR00320">
    <property type="entry name" value="GPROTEINBRPT"/>
</dbReference>
<dbReference type="InterPro" id="IPR056884">
    <property type="entry name" value="NPHP3-like_N"/>
</dbReference>
<feature type="repeat" description="WD" evidence="3">
    <location>
        <begin position="876"/>
        <end position="917"/>
    </location>
</feature>
<dbReference type="PROSITE" id="PS00678">
    <property type="entry name" value="WD_REPEATS_1"/>
    <property type="match status" value="2"/>
</dbReference>
<evidence type="ECO:0000256" key="1">
    <source>
        <dbReference type="ARBA" id="ARBA00022574"/>
    </source>
</evidence>
<dbReference type="InterPro" id="IPR007111">
    <property type="entry name" value="NACHT_NTPase"/>
</dbReference>
<feature type="repeat" description="WD" evidence="3">
    <location>
        <begin position="1355"/>
        <end position="1396"/>
    </location>
</feature>
<dbReference type="Pfam" id="PF00400">
    <property type="entry name" value="WD40"/>
    <property type="match status" value="12"/>
</dbReference>
<feature type="repeat" description="WD" evidence="3">
    <location>
        <begin position="919"/>
        <end position="960"/>
    </location>
</feature>
<dbReference type="SUPFAM" id="SSF50978">
    <property type="entry name" value="WD40 repeat-like"/>
    <property type="match status" value="1"/>
</dbReference>
<dbReference type="PROSITE" id="PS50294">
    <property type="entry name" value="WD_REPEATS_REGION"/>
    <property type="match status" value="10"/>
</dbReference>
<dbReference type="InterPro" id="IPR036322">
    <property type="entry name" value="WD40_repeat_dom_sf"/>
</dbReference>
<feature type="repeat" description="WD" evidence="3">
    <location>
        <begin position="1007"/>
        <end position="1048"/>
    </location>
</feature>
<reference evidence="6" key="1">
    <citation type="submission" date="2021-01" db="EMBL/GenBank/DDBJ databases">
        <authorList>
            <person name="Kaushik A."/>
        </authorList>
    </citation>
    <scope>NUCLEOTIDE SEQUENCE</scope>
    <source>
        <strain evidence="6">AG1-1A</strain>
    </source>
</reference>
<dbReference type="PROSITE" id="PS50837">
    <property type="entry name" value="NACHT"/>
    <property type="match status" value="1"/>
</dbReference>
<comment type="caution">
    <text evidence="6">The sequence shown here is derived from an EMBL/GenBank/DDBJ whole genome shotgun (WGS) entry which is preliminary data.</text>
</comment>
<evidence type="ECO:0000256" key="4">
    <source>
        <dbReference type="SAM" id="MobiDB-lite"/>
    </source>
</evidence>
<evidence type="ECO:0000256" key="2">
    <source>
        <dbReference type="ARBA" id="ARBA00022737"/>
    </source>
</evidence>
<dbReference type="InterPro" id="IPR015943">
    <property type="entry name" value="WD40/YVTN_repeat-like_dom_sf"/>
</dbReference>
<gene>
    <name evidence="6" type="ORF">RDB_LOCUS143892</name>
</gene>
<dbReference type="EMBL" id="CAJMWR010004178">
    <property type="protein sequence ID" value="CAE6487951.1"/>
    <property type="molecule type" value="Genomic_DNA"/>
</dbReference>
<evidence type="ECO:0000313" key="6">
    <source>
        <dbReference type="EMBL" id="CAE6487951.1"/>
    </source>
</evidence>
<evidence type="ECO:0000313" key="7">
    <source>
        <dbReference type="Proteomes" id="UP000663840"/>
    </source>
</evidence>
<feature type="repeat" description="WD" evidence="3">
    <location>
        <begin position="1093"/>
        <end position="1125"/>
    </location>
</feature>
<dbReference type="Proteomes" id="UP000663840">
    <property type="component" value="Unassembled WGS sequence"/>
</dbReference>
<dbReference type="InterPro" id="IPR001680">
    <property type="entry name" value="WD40_rpt"/>
</dbReference>
<feature type="domain" description="NACHT" evidence="5">
    <location>
        <begin position="300"/>
        <end position="445"/>
    </location>
</feature>
<feature type="repeat" description="WD" evidence="3">
    <location>
        <begin position="1267"/>
        <end position="1299"/>
    </location>
</feature>
<feature type="compositionally biased region" description="Polar residues" evidence="4">
    <location>
        <begin position="26"/>
        <end position="35"/>
    </location>
</feature>
<dbReference type="InterPro" id="IPR020472">
    <property type="entry name" value="WD40_PAC1"/>
</dbReference>
<dbReference type="InterPro" id="IPR011047">
    <property type="entry name" value="Quinoprotein_ADH-like_sf"/>
</dbReference>
<evidence type="ECO:0000259" key="5">
    <source>
        <dbReference type="PROSITE" id="PS50837"/>
    </source>
</evidence>
<dbReference type="InterPro" id="IPR027417">
    <property type="entry name" value="P-loop_NTPase"/>
</dbReference>
<name>A0A8H3CJJ3_9AGAM</name>
<proteinExistence type="predicted"/>
<dbReference type="SMART" id="SM00320">
    <property type="entry name" value="WD40"/>
    <property type="match status" value="13"/>
</dbReference>
<organism evidence="6 7">
    <name type="scientific">Rhizoctonia solani</name>
    <dbReference type="NCBI Taxonomy" id="456999"/>
    <lineage>
        <taxon>Eukaryota</taxon>
        <taxon>Fungi</taxon>
        <taxon>Dikarya</taxon>
        <taxon>Basidiomycota</taxon>
        <taxon>Agaricomycotina</taxon>
        <taxon>Agaricomycetes</taxon>
        <taxon>Cantharellales</taxon>
        <taxon>Ceratobasidiaceae</taxon>
        <taxon>Rhizoctonia</taxon>
    </lineage>
</organism>
<dbReference type="SUPFAM" id="SSF52540">
    <property type="entry name" value="P-loop containing nucleoside triphosphate hydrolases"/>
    <property type="match status" value="1"/>
</dbReference>
<keyword evidence="2" id="KW-0677">Repeat</keyword>
<dbReference type="PANTHER" id="PTHR19879:SF9">
    <property type="entry name" value="TRANSCRIPTION INITIATION FACTOR TFIID SUBUNIT 5"/>
    <property type="match status" value="1"/>
</dbReference>